<dbReference type="AlphaFoldDB" id="A0A1F6FG56"/>
<dbReference type="STRING" id="1798525.A3G90_02015"/>
<reference evidence="1 2" key="1">
    <citation type="journal article" date="2016" name="Nat. Commun.">
        <title>Thousands of microbial genomes shed light on interconnected biogeochemical processes in an aquifer system.</title>
        <authorList>
            <person name="Anantharaman K."/>
            <person name="Brown C.T."/>
            <person name="Hug L.A."/>
            <person name="Sharon I."/>
            <person name="Castelle C.J."/>
            <person name="Probst A.J."/>
            <person name="Thomas B.C."/>
            <person name="Singh A."/>
            <person name="Wilkins M.J."/>
            <person name="Karaoz U."/>
            <person name="Brodie E.L."/>
            <person name="Williams K.H."/>
            <person name="Hubbard S.S."/>
            <person name="Banfield J.F."/>
        </authorList>
    </citation>
    <scope>NUCLEOTIDE SEQUENCE [LARGE SCALE GENOMIC DNA]</scope>
</reference>
<evidence type="ECO:0000313" key="1">
    <source>
        <dbReference type="EMBL" id="OGG84835.1"/>
    </source>
</evidence>
<proteinExistence type="predicted"/>
<accession>A0A1F6FG56</accession>
<dbReference type="EMBL" id="MFMM01000001">
    <property type="protein sequence ID" value="OGG84835.1"/>
    <property type="molecule type" value="Genomic_DNA"/>
</dbReference>
<organism evidence="1 2">
    <name type="scientific">Candidatus Kaiserbacteria bacterium RIFCSPLOWO2_12_FULL_45_26</name>
    <dbReference type="NCBI Taxonomy" id="1798525"/>
    <lineage>
        <taxon>Bacteria</taxon>
        <taxon>Candidatus Kaiseribacteriota</taxon>
    </lineage>
</organism>
<dbReference type="Proteomes" id="UP000177325">
    <property type="component" value="Unassembled WGS sequence"/>
</dbReference>
<comment type="caution">
    <text evidence="1">The sequence shown here is derived from an EMBL/GenBank/DDBJ whole genome shotgun (WGS) entry which is preliminary data.</text>
</comment>
<gene>
    <name evidence="1" type="ORF">A3G90_02015</name>
</gene>
<evidence type="ECO:0000313" key="2">
    <source>
        <dbReference type="Proteomes" id="UP000177325"/>
    </source>
</evidence>
<protein>
    <submittedName>
        <fullName evidence="1">Uncharacterized protein</fullName>
    </submittedName>
</protein>
<sequence>MLSKLNLVQKVHLPCNSVDLERLTVNRRRGQIDKSALRTFLGNQLIREVLLHYHNIKPGLLDEVLSRLRWSVRLLEYPSRISISYWNAGKEGKQSKRFRILFASERVPKTGYILTPQSFRRGDEN</sequence>
<name>A0A1F6FG56_9BACT</name>